<feature type="compositionally biased region" description="Basic residues" evidence="1">
    <location>
        <begin position="41"/>
        <end position="56"/>
    </location>
</feature>
<name>A0A1I6QNY0_9PSEU</name>
<dbReference type="AlphaFoldDB" id="A0A1I6QNY0"/>
<keyword evidence="3" id="KW-1185">Reference proteome</keyword>
<proteinExistence type="predicted"/>
<organism evidence="2 3">
    <name type="scientific">Saccharopolyspora flava</name>
    <dbReference type="NCBI Taxonomy" id="95161"/>
    <lineage>
        <taxon>Bacteria</taxon>
        <taxon>Bacillati</taxon>
        <taxon>Actinomycetota</taxon>
        <taxon>Actinomycetes</taxon>
        <taxon>Pseudonocardiales</taxon>
        <taxon>Pseudonocardiaceae</taxon>
        <taxon>Saccharopolyspora</taxon>
    </lineage>
</organism>
<sequence>MGKGTIKVKKKCCHSQPPCKSCPIVALRKLLKDQKAEEVKKKQKKALKAGKKKDAK</sequence>
<dbReference type="Proteomes" id="UP000198852">
    <property type="component" value="Unassembled WGS sequence"/>
</dbReference>
<dbReference type="RefSeq" id="WP_175547985.1">
    <property type="nucleotide sequence ID" value="NZ_FOZX01000002.1"/>
</dbReference>
<feature type="region of interest" description="Disordered" evidence="1">
    <location>
        <begin position="34"/>
        <end position="56"/>
    </location>
</feature>
<protein>
    <submittedName>
        <fullName evidence="2">Uncharacterized protein</fullName>
    </submittedName>
</protein>
<gene>
    <name evidence="2" type="ORF">SAMN05660874_01657</name>
</gene>
<evidence type="ECO:0000313" key="2">
    <source>
        <dbReference type="EMBL" id="SFS54177.1"/>
    </source>
</evidence>
<dbReference type="EMBL" id="FOZX01000002">
    <property type="protein sequence ID" value="SFS54177.1"/>
    <property type="molecule type" value="Genomic_DNA"/>
</dbReference>
<evidence type="ECO:0000313" key="3">
    <source>
        <dbReference type="Proteomes" id="UP000198852"/>
    </source>
</evidence>
<accession>A0A1I6QNY0</accession>
<reference evidence="3" key="1">
    <citation type="submission" date="2016-10" db="EMBL/GenBank/DDBJ databases">
        <authorList>
            <person name="Varghese N."/>
            <person name="Submissions S."/>
        </authorList>
    </citation>
    <scope>NUCLEOTIDE SEQUENCE [LARGE SCALE GENOMIC DNA]</scope>
    <source>
        <strain evidence="3">DSM 44771</strain>
    </source>
</reference>
<evidence type="ECO:0000256" key="1">
    <source>
        <dbReference type="SAM" id="MobiDB-lite"/>
    </source>
</evidence>